<evidence type="ECO:0000256" key="2">
    <source>
        <dbReference type="ARBA" id="ARBA00022634"/>
    </source>
</evidence>
<dbReference type="GO" id="GO:0046872">
    <property type="term" value="F:metal ion binding"/>
    <property type="evidence" value="ECO:0007669"/>
    <property type="project" value="UniProtKB-KW"/>
</dbReference>
<evidence type="ECO:0000256" key="7">
    <source>
        <dbReference type="ARBA" id="ARBA00022833"/>
    </source>
</evidence>
<proteinExistence type="inferred from homology"/>
<evidence type="ECO:0000256" key="4">
    <source>
        <dbReference type="ARBA" id="ARBA00022723"/>
    </source>
</evidence>
<dbReference type="Gene3D" id="3.40.50.300">
    <property type="entry name" value="P-loop containing nucleotide triphosphate hydrolases"/>
    <property type="match status" value="1"/>
</dbReference>
<evidence type="ECO:0000256" key="6">
    <source>
        <dbReference type="ARBA" id="ARBA00022777"/>
    </source>
</evidence>
<comment type="subunit">
    <text evidence="9">Homotetramer. Tetramerization from dimerization is induced by ATP and increases catalytic efficiency due to a high affinity for thymidine. Tetramerization is inhibited by phosphorylation at Ser-13. Interacts (via the KEN box) with FZR1.</text>
</comment>
<accession>A0A6B2G7L8</accession>
<evidence type="ECO:0000256" key="5">
    <source>
        <dbReference type="ARBA" id="ARBA00022741"/>
    </source>
</evidence>
<dbReference type="GO" id="GO:0071897">
    <property type="term" value="P:DNA biosynthetic process"/>
    <property type="evidence" value="ECO:0007669"/>
    <property type="project" value="UniProtKB-KW"/>
</dbReference>
<evidence type="ECO:0000256" key="12">
    <source>
        <dbReference type="PIRSR" id="PIRSR035805-2"/>
    </source>
</evidence>
<dbReference type="FunFam" id="3.40.50.300:FF:000948">
    <property type="entry name" value="Thymidine kinase"/>
    <property type="match status" value="1"/>
</dbReference>
<dbReference type="AlphaFoldDB" id="A0A6B2G7L8"/>
<comment type="catalytic activity">
    <reaction evidence="10">
        <text>thymidine + ATP = dTMP + ADP + H(+)</text>
        <dbReference type="Rhea" id="RHEA:19129"/>
        <dbReference type="ChEBI" id="CHEBI:15378"/>
        <dbReference type="ChEBI" id="CHEBI:17748"/>
        <dbReference type="ChEBI" id="CHEBI:30616"/>
        <dbReference type="ChEBI" id="CHEBI:63528"/>
        <dbReference type="ChEBI" id="CHEBI:456216"/>
        <dbReference type="EC" id="2.7.1.21"/>
    </reaction>
    <physiologicalReaction direction="left-to-right" evidence="10">
        <dbReference type="Rhea" id="RHEA:19130"/>
    </physiologicalReaction>
</comment>
<dbReference type="SUPFAM" id="SSF52540">
    <property type="entry name" value="P-loop containing nucleoside triphosphate hydrolases"/>
    <property type="match status" value="1"/>
</dbReference>
<dbReference type="InterPro" id="IPR020633">
    <property type="entry name" value="Thymidine_kinase_CS"/>
</dbReference>
<dbReference type="EC" id="2.7.1.21" evidence="13"/>
<dbReference type="InterPro" id="IPR027417">
    <property type="entry name" value="P-loop_NTPase"/>
</dbReference>
<reference evidence="15" key="1">
    <citation type="submission" date="2018-11" db="EMBL/GenBank/DDBJ databases">
        <title>Myxobolus squamalis genome and transcriptome.</title>
        <authorList>
            <person name="Yahalomi D."/>
            <person name="Atkinson S.D."/>
            <person name="Neuhof M."/>
            <person name="Chang E.S."/>
            <person name="Philippe H."/>
            <person name="Cartwright P."/>
            <person name="Bartholomew J.L."/>
            <person name="Huchon D."/>
        </authorList>
    </citation>
    <scope>NUCLEOTIDE SEQUENCE</scope>
    <source>
        <strain evidence="15">71B08</strain>
        <tissue evidence="15">Whole</tissue>
    </source>
</reference>
<evidence type="ECO:0000256" key="10">
    <source>
        <dbReference type="ARBA" id="ARBA00048113"/>
    </source>
</evidence>
<evidence type="ECO:0000256" key="3">
    <source>
        <dbReference type="ARBA" id="ARBA00022679"/>
    </source>
</evidence>
<feature type="active site" description="Proton acceptor" evidence="11">
    <location>
        <position position="98"/>
    </location>
</feature>
<dbReference type="InterPro" id="IPR001267">
    <property type="entry name" value="Thymidine_kinase"/>
</dbReference>
<dbReference type="GO" id="GO:0005524">
    <property type="term" value="F:ATP binding"/>
    <property type="evidence" value="ECO:0007669"/>
    <property type="project" value="UniProtKB-KW"/>
</dbReference>
<feature type="binding site" evidence="12">
    <location>
        <position position="181"/>
    </location>
    <ligand>
        <name>substrate</name>
    </ligand>
</feature>
<dbReference type="Gene3D" id="3.30.60.20">
    <property type="match status" value="1"/>
</dbReference>
<evidence type="ECO:0000256" key="9">
    <source>
        <dbReference type="ARBA" id="ARBA00046642"/>
    </source>
</evidence>
<comment type="similarity">
    <text evidence="1 14">Belongs to the thymidine kinase family.</text>
</comment>
<sequence length="201" mass="22921">MINYNENRIRKLTQYEGRIHVIMGPMFSGKTTELLRNIERLKFAKYNICLVTYSNDTRYSSTPSIATHTKQFHEALYCEKMEDIIDKLSEYDAIGIDEAHFIPDVVKYSEILANKGKIVIVSGLDGSFQRKEFGNFLDIIPLAEKVEKLSAVCIKCCMDASFTTRTVMSTEIELIGGSDKYIATCRRCYHASLQNDRSQSS</sequence>
<evidence type="ECO:0000256" key="13">
    <source>
        <dbReference type="RuleBase" id="RU000544"/>
    </source>
</evidence>
<organism evidence="15">
    <name type="scientific">Myxobolus squamalis</name>
    <name type="common">Myxosporean</name>
    <dbReference type="NCBI Taxonomy" id="59785"/>
    <lineage>
        <taxon>Eukaryota</taxon>
        <taxon>Metazoa</taxon>
        <taxon>Cnidaria</taxon>
        <taxon>Myxozoa</taxon>
        <taxon>Myxosporea</taxon>
        <taxon>Bivalvulida</taxon>
        <taxon>Platysporina</taxon>
        <taxon>Myxobolidae</taxon>
        <taxon>Myxobolus</taxon>
    </lineage>
</organism>
<dbReference type="PROSITE" id="PS00603">
    <property type="entry name" value="TK_CELLULAR_TYPE"/>
    <property type="match status" value="1"/>
</dbReference>
<evidence type="ECO:0000256" key="11">
    <source>
        <dbReference type="PIRSR" id="PIRSR035805-1"/>
    </source>
</evidence>
<evidence type="ECO:0000256" key="1">
    <source>
        <dbReference type="ARBA" id="ARBA00007587"/>
    </source>
</evidence>
<keyword evidence="6 13" id="KW-0418">Kinase</keyword>
<dbReference type="PANTHER" id="PTHR11441:SF0">
    <property type="entry name" value="THYMIDINE KINASE, CYTOSOLIC"/>
    <property type="match status" value="1"/>
</dbReference>
<keyword evidence="2 13" id="KW-0237">DNA synthesis</keyword>
<evidence type="ECO:0000313" key="15">
    <source>
        <dbReference type="EMBL" id="NDJ97559.1"/>
    </source>
</evidence>
<keyword evidence="7" id="KW-0862">Zinc</keyword>
<dbReference type="SUPFAM" id="SSF57716">
    <property type="entry name" value="Glucocorticoid receptor-like (DNA-binding domain)"/>
    <property type="match status" value="1"/>
</dbReference>
<keyword evidence="3 13" id="KW-0808">Transferase</keyword>
<dbReference type="PIRSF" id="PIRSF035805">
    <property type="entry name" value="TK_cell"/>
    <property type="match status" value="1"/>
</dbReference>
<name>A0A6B2G7L8_MYXSQ</name>
<dbReference type="GO" id="GO:0004797">
    <property type="term" value="F:thymidine kinase activity"/>
    <property type="evidence" value="ECO:0007669"/>
    <property type="project" value="UniProtKB-EC"/>
</dbReference>
<keyword evidence="5 13" id="KW-0547">Nucleotide-binding</keyword>
<dbReference type="Pfam" id="PF00265">
    <property type="entry name" value="TK"/>
    <property type="match status" value="1"/>
</dbReference>
<keyword evidence="4" id="KW-0479">Metal-binding</keyword>
<dbReference type="GO" id="GO:0046104">
    <property type="term" value="P:thymidine metabolic process"/>
    <property type="evidence" value="ECO:0007669"/>
    <property type="project" value="TreeGrafter"/>
</dbReference>
<protein>
    <recommendedName>
        <fullName evidence="13">Thymidine kinase</fullName>
        <ecNumber evidence="13">2.7.1.21</ecNumber>
    </recommendedName>
</protein>
<keyword evidence="8 13" id="KW-0067">ATP-binding</keyword>
<evidence type="ECO:0000256" key="14">
    <source>
        <dbReference type="RuleBase" id="RU004165"/>
    </source>
</evidence>
<dbReference type="EMBL" id="GHBR01003090">
    <property type="protein sequence ID" value="NDJ97559.1"/>
    <property type="molecule type" value="Transcribed_RNA"/>
</dbReference>
<evidence type="ECO:0000256" key="8">
    <source>
        <dbReference type="ARBA" id="ARBA00022840"/>
    </source>
</evidence>
<dbReference type="PANTHER" id="PTHR11441">
    <property type="entry name" value="THYMIDINE KINASE"/>
    <property type="match status" value="1"/>
</dbReference>